<protein>
    <recommendedName>
        <fullName evidence="3">N-acetyltransferase domain-containing protein</fullName>
    </recommendedName>
</protein>
<gene>
    <name evidence="1" type="ORF">FZC74_08070</name>
</gene>
<dbReference type="SUPFAM" id="SSF55729">
    <property type="entry name" value="Acyl-CoA N-acyltransferases (Nat)"/>
    <property type="match status" value="1"/>
</dbReference>
<evidence type="ECO:0000313" key="2">
    <source>
        <dbReference type="Proteomes" id="UP000323393"/>
    </source>
</evidence>
<organism evidence="1 2">
    <name type="scientific">Sutcliffiella horikoshii</name>
    <dbReference type="NCBI Taxonomy" id="79883"/>
    <lineage>
        <taxon>Bacteria</taxon>
        <taxon>Bacillati</taxon>
        <taxon>Bacillota</taxon>
        <taxon>Bacilli</taxon>
        <taxon>Bacillales</taxon>
        <taxon>Bacillaceae</taxon>
        <taxon>Sutcliffiella</taxon>
    </lineage>
</organism>
<accession>A0AA95B7K8</accession>
<evidence type="ECO:0008006" key="3">
    <source>
        <dbReference type="Google" id="ProtNLM"/>
    </source>
</evidence>
<sequence>MYERVENSQQQQAFESMWEHICKRNNWINDPYDPKGIRYNLLFPQDRRFPFFNKKKIIGTIEFLRYNPKSPYCTVEGQGRYCFSELKEIKQYTDRVWEIDKLCLSEKFQHKGYFTSFFHVFEDHIFNHRPKFYIGLMEKKFFQMMQMKFGFAIESKAEMKGPGTSLMAVVFDVEKLMNDIKKVETLKKLAKI</sequence>
<dbReference type="AlphaFoldDB" id="A0AA95B7K8"/>
<comment type="caution">
    <text evidence="1">The sequence shown here is derived from an EMBL/GenBank/DDBJ whole genome shotgun (WGS) entry which is preliminary data.</text>
</comment>
<evidence type="ECO:0000313" key="1">
    <source>
        <dbReference type="EMBL" id="TYS60094.1"/>
    </source>
</evidence>
<dbReference type="InterPro" id="IPR016181">
    <property type="entry name" value="Acyl_CoA_acyltransferase"/>
</dbReference>
<reference evidence="1 2" key="1">
    <citation type="submission" date="2019-08" db="EMBL/GenBank/DDBJ databases">
        <title>Bacillus genomes from the desert of Cuatro Cienegas, Coahuila.</title>
        <authorList>
            <person name="Olmedo-Alvarez G."/>
        </authorList>
    </citation>
    <scope>NUCLEOTIDE SEQUENCE [LARGE SCALE GENOMIC DNA]</scope>
    <source>
        <strain evidence="1 2">CH88_3T</strain>
    </source>
</reference>
<dbReference type="EMBL" id="VTEU01000002">
    <property type="protein sequence ID" value="TYS60094.1"/>
    <property type="molecule type" value="Genomic_DNA"/>
</dbReference>
<dbReference type="Proteomes" id="UP000323393">
    <property type="component" value="Unassembled WGS sequence"/>
</dbReference>
<name>A0AA95B7K8_9BACI</name>
<dbReference type="RefSeq" id="WP_148965547.1">
    <property type="nucleotide sequence ID" value="NZ_VTEU01000002.1"/>
</dbReference>
<proteinExistence type="predicted"/>